<evidence type="ECO:0000256" key="3">
    <source>
        <dbReference type="ARBA" id="ARBA00022475"/>
    </source>
</evidence>
<name>A0A9D1UZF6_9BACT</name>
<dbReference type="Pfam" id="PF12704">
    <property type="entry name" value="MacB_PCD"/>
    <property type="match status" value="1"/>
</dbReference>
<feature type="domain" description="MacB-like periplasmic core" evidence="9">
    <location>
        <begin position="27"/>
        <end position="227"/>
    </location>
</feature>
<comment type="subcellular location">
    <subcellularLocation>
        <location evidence="1">Cell membrane</location>
        <topology evidence="1">Multi-pass membrane protein</topology>
    </subcellularLocation>
</comment>
<evidence type="ECO:0000256" key="6">
    <source>
        <dbReference type="ARBA" id="ARBA00023136"/>
    </source>
</evidence>
<dbReference type="InterPro" id="IPR025857">
    <property type="entry name" value="MacB_PCD"/>
</dbReference>
<feature type="transmembrane region" description="Helical" evidence="7">
    <location>
        <begin position="27"/>
        <end position="49"/>
    </location>
</feature>
<evidence type="ECO:0000259" key="9">
    <source>
        <dbReference type="Pfam" id="PF12704"/>
    </source>
</evidence>
<keyword evidence="3" id="KW-1003">Cell membrane</keyword>
<dbReference type="PANTHER" id="PTHR30489:SF0">
    <property type="entry name" value="LIPOPROTEIN-RELEASING SYSTEM TRANSMEMBRANE PROTEIN LOLE"/>
    <property type="match status" value="1"/>
</dbReference>
<dbReference type="PANTHER" id="PTHR30489">
    <property type="entry name" value="LIPOPROTEIN-RELEASING SYSTEM TRANSMEMBRANE PROTEIN LOLE"/>
    <property type="match status" value="1"/>
</dbReference>
<keyword evidence="4 7" id="KW-0812">Transmembrane</keyword>
<dbReference type="AlphaFoldDB" id="A0A9D1UZF6"/>
<proteinExistence type="inferred from homology"/>
<evidence type="ECO:0000256" key="2">
    <source>
        <dbReference type="ARBA" id="ARBA00005236"/>
    </source>
</evidence>
<reference evidence="10" key="1">
    <citation type="journal article" date="2021" name="PeerJ">
        <title>Extensive microbial diversity within the chicken gut microbiome revealed by metagenomics and culture.</title>
        <authorList>
            <person name="Gilroy R."/>
            <person name="Ravi A."/>
            <person name="Getino M."/>
            <person name="Pursley I."/>
            <person name="Horton D.L."/>
            <person name="Alikhan N.F."/>
            <person name="Baker D."/>
            <person name="Gharbi K."/>
            <person name="Hall N."/>
            <person name="Watson M."/>
            <person name="Adriaenssens E.M."/>
            <person name="Foster-Nyarko E."/>
            <person name="Jarju S."/>
            <person name="Secka A."/>
            <person name="Antonio M."/>
            <person name="Oren A."/>
            <person name="Chaudhuri R.R."/>
            <person name="La Ragione R."/>
            <person name="Hildebrand F."/>
            <person name="Pallen M.J."/>
        </authorList>
    </citation>
    <scope>NUCLEOTIDE SEQUENCE</scope>
    <source>
        <strain evidence="10">23274</strain>
    </source>
</reference>
<dbReference type="InterPro" id="IPR051447">
    <property type="entry name" value="Lipoprotein-release_system"/>
</dbReference>
<accession>A0A9D1UZF6</accession>
<dbReference type="InterPro" id="IPR003838">
    <property type="entry name" value="ABC3_permease_C"/>
</dbReference>
<comment type="caution">
    <text evidence="10">The sequence shown here is derived from an EMBL/GenBank/DDBJ whole genome shotgun (WGS) entry which is preliminary data.</text>
</comment>
<feature type="transmembrane region" description="Helical" evidence="7">
    <location>
        <begin position="272"/>
        <end position="296"/>
    </location>
</feature>
<dbReference type="Pfam" id="PF02687">
    <property type="entry name" value="FtsX"/>
    <property type="match status" value="1"/>
</dbReference>
<dbReference type="GO" id="GO:0098797">
    <property type="term" value="C:plasma membrane protein complex"/>
    <property type="evidence" value="ECO:0007669"/>
    <property type="project" value="TreeGrafter"/>
</dbReference>
<evidence type="ECO:0000256" key="4">
    <source>
        <dbReference type="ARBA" id="ARBA00022692"/>
    </source>
</evidence>
<evidence type="ECO:0000256" key="1">
    <source>
        <dbReference type="ARBA" id="ARBA00004651"/>
    </source>
</evidence>
<evidence type="ECO:0000256" key="7">
    <source>
        <dbReference type="SAM" id="Phobius"/>
    </source>
</evidence>
<sequence length="405" mass="44281">MNLELFIARRLLYGKGKNTVSTPIVKIAVGGIALGICVMLLSVFVIMGFKQEITDKLSGFVAHVDVSVYGNQPLRASDTLLSLLKNDKLVKSATPYVVKPAILKSPSEIHGIVLRGVDSLYRSPFYARHLKEGRFPDFSGSRASGEVLLSASVANLLKVGLGDKVTAYFVQEPVRARVFVIAGIYDTGFKEYDDMMVLCDIRHLQRLNGWQNKEVSGIALELFDLKDIPVASVGIEERLSEGMEGEAYCVGTLYSMAPQVFDWLSLLNMNVVVILTLIIVVAGFNMVSGLLILILDKTALIGILKTLGARNVSLRRLFLYMAGGLVVRGMLIGNVLALGLAGLQHAFHIVSLDPEMYYMETVPIVFNIGVILLLNVGVLLLSVVMLLVPAMLISGIRPIKVLRFE</sequence>
<dbReference type="EMBL" id="DXFT01000082">
    <property type="protein sequence ID" value="HIX03285.1"/>
    <property type="molecule type" value="Genomic_DNA"/>
</dbReference>
<feature type="transmembrane region" description="Helical" evidence="7">
    <location>
        <begin position="317"/>
        <end position="344"/>
    </location>
</feature>
<dbReference type="GO" id="GO:0044874">
    <property type="term" value="P:lipoprotein localization to outer membrane"/>
    <property type="evidence" value="ECO:0007669"/>
    <property type="project" value="TreeGrafter"/>
</dbReference>
<evidence type="ECO:0000313" key="11">
    <source>
        <dbReference type="Proteomes" id="UP000824202"/>
    </source>
</evidence>
<organism evidence="10 11">
    <name type="scientific">Candidatus Odoribacter faecigallinarum</name>
    <dbReference type="NCBI Taxonomy" id="2838706"/>
    <lineage>
        <taxon>Bacteria</taxon>
        <taxon>Pseudomonadati</taxon>
        <taxon>Bacteroidota</taxon>
        <taxon>Bacteroidia</taxon>
        <taxon>Bacteroidales</taxon>
        <taxon>Odoribacteraceae</taxon>
        <taxon>Odoribacter</taxon>
    </lineage>
</organism>
<evidence type="ECO:0000259" key="8">
    <source>
        <dbReference type="Pfam" id="PF02687"/>
    </source>
</evidence>
<evidence type="ECO:0000256" key="5">
    <source>
        <dbReference type="ARBA" id="ARBA00022989"/>
    </source>
</evidence>
<reference evidence="10" key="2">
    <citation type="submission" date="2021-04" db="EMBL/GenBank/DDBJ databases">
        <authorList>
            <person name="Gilroy R."/>
        </authorList>
    </citation>
    <scope>NUCLEOTIDE SEQUENCE</scope>
    <source>
        <strain evidence="10">23274</strain>
    </source>
</reference>
<dbReference type="Proteomes" id="UP000824202">
    <property type="component" value="Unassembled WGS sequence"/>
</dbReference>
<evidence type="ECO:0000313" key="10">
    <source>
        <dbReference type="EMBL" id="HIX03285.1"/>
    </source>
</evidence>
<keyword evidence="5 7" id="KW-1133">Transmembrane helix</keyword>
<keyword evidence="6 7" id="KW-0472">Membrane</keyword>
<protein>
    <submittedName>
        <fullName evidence="10">ABC transporter permease</fullName>
    </submittedName>
</protein>
<feature type="transmembrane region" description="Helical" evidence="7">
    <location>
        <begin position="364"/>
        <end position="393"/>
    </location>
</feature>
<gene>
    <name evidence="10" type="ORF">H9863_04095</name>
</gene>
<feature type="domain" description="ABC3 transporter permease C-terminal" evidence="8">
    <location>
        <begin position="273"/>
        <end position="396"/>
    </location>
</feature>
<comment type="similarity">
    <text evidence="2">Belongs to the ABC-4 integral membrane protein family. LolC/E subfamily.</text>
</comment>